<dbReference type="PANTHER" id="PTHR11078">
    <property type="entry name" value="N UTILIZATION SUBSTANCE PROTEIN B-RELATED"/>
    <property type="match status" value="1"/>
</dbReference>
<dbReference type="NCBIfam" id="TIGR01951">
    <property type="entry name" value="nusB"/>
    <property type="match status" value="1"/>
</dbReference>
<evidence type="ECO:0000313" key="9">
    <source>
        <dbReference type="Proteomes" id="UP000662904"/>
    </source>
</evidence>
<dbReference type="Gene3D" id="1.10.940.10">
    <property type="entry name" value="NusB-like"/>
    <property type="match status" value="1"/>
</dbReference>
<dbReference type="InterPro" id="IPR006027">
    <property type="entry name" value="NusB_RsmB_TIM44"/>
</dbReference>
<dbReference type="GO" id="GO:0006353">
    <property type="term" value="P:DNA-templated transcription termination"/>
    <property type="evidence" value="ECO:0007669"/>
    <property type="project" value="UniProtKB-UniRule"/>
</dbReference>
<evidence type="ECO:0000256" key="6">
    <source>
        <dbReference type="HAMAP-Rule" id="MF_00073"/>
    </source>
</evidence>
<dbReference type="AlphaFoldDB" id="A0A8A0RRN9"/>
<proteinExistence type="inferred from homology"/>
<feature type="domain" description="NusB/RsmB/TIM44" evidence="7">
    <location>
        <begin position="6"/>
        <end position="135"/>
    </location>
</feature>
<dbReference type="InterPro" id="IPR035926">
    <property type="entry name" value="NusB-like_sf"/>
</dbReference>
<dbReference type="GO" id="GO:0031564">
    <property type="term" value="P:transcription antitermination"/>
    <property type="evidence" value="ECO:0007669"/>
    <property type="project" value="UniProtKB-KW"/>
</dbReference>
<accession>A0A8A0RRN9</accession>
<dbReference type="GO" id="GO:0003723">
    <property type="term" value="F:RNA binding"/>
    <property type="evidence" value="ECO:0007669"/>
    <property type="project" value="UniProtKB-UniRule"/>
</dbReference>
<evidence type="ECO:0000256" key="4">
    <source>
        <dbReference type="ARBA" id="ARBA00023015"/>
    </source>
</evidence>
<keyword evidence="2 6" id="KW-0889">Transcription antitermination</keyword>
<name>A0A8A0RRN9_9FIRM</name>
<dbReference type="EMBL" id="CP059066">
    <property type="protein sequence ID" value="QSQ10047.1"/>
    <property type="molecule type" value="Genomic_DNA"/>
</dbReference>
<dbReference type="KEGG" id="kme:H0A61_02439"/>
<comment type="function">
    <text evidence="6">Involved in transcription antitermination. Required for transcription of ribosomal RNA (rRNA) genes. Binds specifically to the boxA antiterminator sequence of the ribosomal RNA (rrn) operons.</text>
</comment>
<keyword evidence="3 6" id="KW-0694">RNA-binding</keyword>
<dbReference type="Pfam" id="PF01029">
    <property type="entry name" value="NusB"/>
    <property type="match status" value="1"/>
</dbReference>
<evidence type="ECO:0000313" key="8">
    <source>
        <dbReference type="EMBL" id="QSQ10047.1"/>
    </source>
</evidence>
<organism evidence="8 9">
    <name type="scientific">Koleobacter methoxysyntrophicus</name>
    <dbReference type="NCBI Taxonomy" id="2751313"/>
    <lineage>
        <taxon>Bacteria</taxon>
        <taxon>Bacillati</taxon>
        <taxon>Bacillota</taxon>
        <taxon>Clostridia</taxon>
        <taxon>Koleobacterales</taxon>
        <taxon>Koleobacteraceae</taxon>
        <taxon>Koleobacter</taxon>
    </lineage>
</organism>
<dbReference type="SUPFAM" id="SSF48013">
    <property type="entry name" value="NusB-like"/>
    <property type="match status" value="1"/>
</dbReference>
<evidence type="ECO:0000256" key="2">
    <source>
        <dbReference type="ARBA" id="ARBA00022814"/>
    </source>
</evidence>
<keyword evidence="4 6" id="KW-0805">Transcription regulation</keyword>
<dbReference type="HAMAP" id="MF_00073">
    <property type="entry name" value="NusB"/>
    <property type="match status" value="1"/>
</dbReference>
<dbReference type="InterPro" id="IPR011605">
    <property type="entry name" value="NusB_fam"/>
</dbReference>
<evidence type="ECO:0000256" key="3">
    <source>
        <dbReference type="ARBA" id="ARBA00022884"/>
    </source>
</evidence>
<dbReference type="GO" id="GO:0005829">
    <property type="term" value="C:cytosol"/>
    <property type="evidence" value="ECO:0007669"/>
    <property type="project" value="TreeGrafter"/>
</dbReference>
<protein>
    <recommendedName>
        <fullName evidence="6">Transcription antitermination protein NusB</fullName>
    </recommendedName>
    <alternativeName>
        <fullName evidence="6">Antitermination factor NusB</fullName>
    </alternativeName>
</protein>
<comment type="similarity">
    <text evidence="1 6">Belongs to the NusB family.</text>
</comment>
<sequence length="147" mass="16982">MNRRMARENVLKILFEIDVGGKPAEDALADFFENIGINLNNVSDRNLIYIKETVEGTVKNRKEIDSIIEEFTIDWKLDRLANVDKNVLRFSIFEILFKDDIPIQATINEAVELTKKYNTEEAGKFVNGILGEIVKQLDKINKRLKRP</sequence>
<evidence type="ECO:0000259" key="7">
    <source>
        <dbReference type="Pfam" id="PF01029"/>
    </source>
</evidence>
<keyword evidence="9" id="KW-1185">Reference proteome</keyword>
<evidence type="ECO:0000256" key="5">
    <source>
        <dbReference type="ARBA" id="ARBA00023163"/>
    </source>
</evidence>
<keyword evidence="5 6" id="KW-0804">Transcription</keyword>
<gene>
    <name evidence="6 8" type="primary">nusB</name>
    <name evidence="8" type="ORF">H0A61_02439</name>
</gene>
<dbReference type="RefSeq" id="WP_206707371.1">
    <property type="nucleotide sequence ID" value="NZ_CP059066.1"/>
</dbReference>
<reference evidence="8" key="1">
    <citation type="submission" date="2020-07" db="EMBL/GenBank/DDBJ databases">
        <title>Koleobacter methoxysyntrophicus gen. nov., sp. nov., a novel anaerobic bacterium isolated from deep subsurface oil field and proposal of Koleobacterales ord. nov. in the phylum Firmicutes.</title>
        <authorList>
            <person name="Sakamoto S."/>
            <person name="Tamaki H."/>
        </authorList>
    </citation>
    <scope>NUCLEOTIDE SEQUENCE</scope>
    <source>
        <strain evidence="8">NRmbB1</strain>
    </source>
</reference>
<evidence type="ECO:0000256" key="1">
    <source>
        <dbReference type="ARBA" id="ARBA00005952"/>
    </source>
</evidence>
<dbReference type="Proteomes" id="UP000662904">
    <property type="component" value="Chromosome"/>
</dbReference>
<dbReference type="PANTHER" id="PTHR11078:SF3">
    <property type="entry name" value="ANTITERMINATION NUSB DOMAIN-CONTAINING PROTEIN"/>
    <property type="match status" value="1"/>
</dbReference>